<dbReference type="GO" id="GO:0050661">
    <property type="term" value="F:NADP binding"/>
    <property type="evidence" value="ECO:0007669"/>
    <property type="project" value="InterPro"/>
</dbReference>
<evidence type="ECO:0000256" key="1">
    <source>
        <dbReference type="ARBA" id="ARBA00005056"/>
    </source>
</evidence>
<keyword evidence="8 16" id="KW-0560">Oxidoreductase</keyword>
<dbReference type="PANTHER" id="PTHR43331:SF1">
    <property type="entry name" value="HOMOSERINE DEHYDROGENASE"/>
    <property type="match status" value="1"/>
</dbReference>
<keyword evidence="9" id="KW-0915">Sodium</keyword>
<protein>
    <recommendedName>
        <fullName evidence="5">Homoserine dehydrogenase</fullName>
        <ecNumber evidence="4">1.1.1.3</ecNumber>
    </recommendedName>
</protein>
<dbReference type="InterPro" id="IPR005106">
    <property type="entry name" value="Asp/hSer_DH_NAD-bd"/>
</dbReference>
<dbReference type="InterPro" id="IPR001342">
    <property type="entry name" value="HDH_cat"/>
</dbReference>
<evidence type="ECO:0000256" key="7">
    <source>
        <dbReference type="ARBA" id="ARBA00022697"/>
    </source>
</evidence>
<dbReference type="GO" id="GO:0009088">
    <property type="term" value="P:threonine biosynthetic process"/>
    <property type="evidence" value="ECO:0007669"/>
    <property type="project" value="UniProtKB-UniPathway"/>
</dbReference>
<comment type="pathway">
    <text evidence="1">Amino-acid biosynthesis; L-threonine biosynthesis; L-threonine from L-aspartate: step 3/5.</text>
</comment>
<proteinExistence type="inferred from homology"/>
<dbReference type="Pfam" id="PF00742">
    <property type="entry name" value="Homoserine_dh"/>
    <property type="match status" value="1"/>
</dbReference>
<name>A0A3N0HYH7_9FIRM</name>
<keyword evidence="17" id="KW-1185">Reference proteome</keyword>
<reference evidence="16 17" key="1">
    <citation type="submission" date="2018-11" db="EMBL/GenBank/DDBJ databases">
        <title>Clostridium sp. nov., a member of the family Erysipelotrichaceae isolated from pig faeces.</title>
        <authorList>
            <person name="Chang Y.-H."/>
        </authorList>
    </citation>
    <scope>NUCLEOTIDE SEQUENCE [LARGE SCALE GENOMIC DNA]</scope>
    <source>
        <strain evidence="16 17">YH-panp20</strain>
    </source>
</reference>
<comment type="caution">
    <text evidence="16">The sequence shown here is derived from an EMBL/GenBank/DDBJ whole genome shotgun (WGS) entry which is preliminary data.</text>
</comment>
<comment type="catalytic activity">
    <reaction evidence="11">
        <text>L-homoserine + NADP(+) = L-aspartate 4-semialdehyde + NADPH + H(+)</text>
        <dbReference type="Rhea" id="RHEA:15761"/>
        <dbReference type="ChEBI" id="CHEBI:15378"/>
        <dbReference type="ChEBI" id="CHEBI:57476"/>
        <dbReference type="ChEBI" id="CHEBI:57783"/>
        <dbReference type="ChEBI" id="CHEBI:58349"/>
        <dbReference type="ChEBI" id="CHEBI:537519"/>
        <dbReference type="EC" id="1.1.1.3"/>
    </reaction>
    <physiologicalReaction direction="right-to-left" evidence="11">
        <dbReference type="Rhea" id="RHEA:15763"/>
    </physiologicalReaction>
</comment>
<feature type="domain" description="Homoserine dehydrogenase catalytic" evidence="14">
    <location>
        <begin position="132"/>
        <end position="310"/>
    </location>
</feature>
<evidence type="ECO:0000259" key="15">
    <source>
        <dbReference type="Pfam" id="PF03447"/>
    </source>
</evidence>
<sequence length="396" mass="43102">MVNVAVLGYGTVGAGVVNVLMTNADMITRKVGTEVRVKYVLDLRDFPGTPVEDIVTHDFNDIANDADVNVVVETMGGLHPAYEFTKQALEAGKNVCTSNKELVAEFGVELCELATKHSVNYMFEASCGGGIPIIRALNTSLMGEKIEMVSGILNGTTNYIMTSMYEKSVDFATCLKEAQDLGYAELHPEADIEGHDAQRKIAILSSLAYGKHISYKDVPCQGITQIDTTDMAYAKKMGMKIKLLATSKVTEDGVWAMVAPKLVGPDMILYAVDDVLNAVYVEGNCLGPAMFYGSGAGSLPTASAVVSDILDCAQNLHTTVKKDITDELLPLLPLDDVKNTFFVRANDEAKVKAQFGEVEMIRVNDDEFGFWTKEMTEKEFKEKAKAAAIISFLRRG</sequence>
<keyword evidence="7" id="KW-0791">Threonine biosynthesis</keyword>
<keyword evidence="6" id="KW-0028">Amino-acid biosynthesis</keyword>
<dbReference type="Gene3D" id="3.30.70.260">
    <property type="match status" value="1"/>
</dbReference>
<evidence type="ECO:0000256" key="5">
    <source>
        <dbReference type="ARBA" id="ARBA00013376"/>
    </source>
</evidence>
<evidence type="ECO:0000256" key="8">
    <source>
        <dbReference type="ARBA" id="ARBA00023002"/>
    </source>
</evidence>
<feature type="binding site" evidence="13">
    <location>
        <position position="185"/>
    </location>
    <ligand>
        <name>L-homoserine</name>
        <dbReference type="ChEBI" id="CHEBI:57476"/>
    </ligand>
</feature>
<evidence type="ECO:0000256" key="13">
    <source>
        <dbReference type="PIRSR" id="PIRSR000098-2"/>
    </source>
</evidence>
<evidence type="ECO:0000256" key="12">
    <source>
        <dbReference type="PIRSR" id="PIRSR000098-1"/>
    </source>
</evidence>
<evidence type="ECO:0000313" key="17">
    <source>
        <dbReference type="Proteomes" id="UP000276568"/>
    </source>
</evidence>
<dbReference type="GO" id="GO:0009086">
    <property type="term" value="P:methionine biosynthetic process"/>
    <property type="evidence" value="ECO:0007669"/>
    <property type="project" value="UniProtKB-KW"/>
</dbReference>
<dbReference type="InterPro" id="IPR036291">
    <property type="entry name" value="NAD(P)-bd_dom_sf"/>
</dbReference>
<feature type="domain" description="Aspartate/homoserine dehydrogenase NAD-binding" evidence="15">
    <location>
        <begin position="8"/>
        <end position="124"/>
    </location>
</feature>
<dbReference type="Proteomes" id="UP000276568">
    <property type="component" value="Unassembled WGS sequence"/>
</dbReference>
<accession>A0A3N0HYH7</accession>
<feature type="binding site" evidence="13">
    <location>
        <begin position="7"/>
        <end position="14"/>
    </location>
    <ligand>
        <name>NADP(+)</name>
        <dbReference type="ChEBI" id="CHEBI:58349"/>
    </ligand>
</feature>
<evidence type="ECO:0000256" key="6">
    <source>
        <dbReference type="ARBA" id="ARBA00022605"/>
    </source>
</evidence>
<dbReference type="Gene3D" id="3.30.360.10">
    <property type="entry name" value="Dihydrodipicolinate Reductase, domain 2"/>
    <property type="match status" value="1"/>
</dbReference>
<evidence type="ECO:0000256" key="10">
    <source>
        <dbReference type="ARBA" id="ARBA00023167"/>
    </source>
</evidence>
<dbReference type="EC" id="1.1.1.3" evidence="4"/>
<evidence type="ECO:0000256" key="4">
    <source>
        <dbReference type="ARBA" id="ARBA00013213"/>
    </source>
</evidence>
<evidence type="ECO:0000256" key="11">
    <source>
        <dbReference type="ARBA" id="ARBA00048841"/>
    </source>
</evidence>
<dbReference type="UniPathway" id="UPA00050">
    <property type="reaction ID" value="UER00063"/>
</dbReference>
<dbReference type="AlphaFoldDB" id="A0A3N0HYH7"/>
<evidence type="ECO:0000259" key="14">
    <source>
        <dbReference type="Pfam" id="PF00742"/>
    </source>
</evidence>
<dbReference type="Gene3D" id="3.40.50.720">
    <property type="entry name" value="NAD(P)-binding Rossmann-like Domain"/>
    <property type="match status" value="1"/>
</dbReference>
<evidence type="ECO:0000313" key="16">
    <source>
        <dbReference type="EMBL" id="RNM29819.1"/>
    </source>
</evidence>
<feature type="active site" description="Proton donor" evidence="12">
    <location>
        <position position="200"/>
    </location>
</feature>
<organism evidence="16 17">
    <name type="scientific">Absicoccus porci</name>
    <dbReference type="NCBI Taxonomy" id="2486576"/>
    <lineage>
        <taxon>Bacteria</taxon>
        <taxon>Bacillati</taxon>
        <taxon>Bacillota</taxon>
        <taxon>Erysipelotrichia</taxon>
        <taxon>Erysipelotrichales</taxon>
        <taxon>Erysipelotrichaceae</taxon>
        <taxon>Absicoccus</taxon>
    </lineage>
</organism>
<gene>
    <name evidence="16" type="ORF">EDX97_09345</name>
</gene>
<dbReference type="SUPFAM" id="SSF55347">
    <property type="entry name" value="Glyceraldehyde-3-phosphate dehydrogenase-like, C-terminal domain"/>
    <property type="match status" value="1"/>
</dbReference>
<comment type="pathway">
    <text evidence="2">Amino-acid biosynthesis; L-methionine biosynthesis via de novo pathway; L-homoserine from L-aspartate: step 3/3.</text>
</comment>
<keyword evidence="10" id="KW-0486">Methionine biosynthesis</keyword>
<dbReference type="OrthoDB" id="9808167at2"/>
<dbReference type="PIRSF" id="PIRSF000098">
    <property type="entry name" value="Homoser_dehydrog"/>
    <property type="match status" value="1"/>
</dbReference>
<dbReference type="RefSeq" id="WP_128520883.1">
    <property type="nucleotide sequence ID" value="NZ_RJQC01000003.1"/>
</dbReference>
<comment type="similarity">
    <text evidence="3">Belongs to the homoserine dehydrogenase family.</text>
</comment>
<dbReference type="FunFam" id="3.30.360.10:FF:000005">
    <property type="entry name" value="Homoserine dehydrogenase"/>
    <property type="match status" value="1"/>
</dbReference>
<evidence type="ECO:0000256" key="2">
    <source>
        <dbReference type="ARBA" id="ARBA00005062"/>
    </source>
</evidence>
<dbReference type="UniPathway" id="UPA00051">
    <property type="reaction ID" value="UER00465"/>
</dbReference>
<keyword evidence="13" id="KW-0521">NADP</keyword>
<evidence type="ECO:0000256" key="3">
    <source>
        <dbReference type="ARBA" id="ARBA00006753"/>
    </source>
</evidence>
<dbReference type="Pfam" id="PF03447">
    <property type="entry name" value="NAD_binding_3"/>
    <property type="match status" value="1"/>
</dbReference>
<feature type="binding site" evidence="13">
    <location>
        <position position="100"/>
    </location>
    <ligand>
        <name>NADPH</name>
        <dbReference type="ChEBI" id="CHEBI:57783"/>
    </ligand>
</feature>
<dbReference type="GO" id="GO:0004412">
    <property type="term" value="F:homoserine dehydrogenase activity"/>
    <property type="evidence" value="ECO:0007669"/>
    <property type="project" value="UniProtKB-EC"/>
</dbReference>
<dbReference type="PANTHER" id="PTHR43331">
    <property type="entry name" value="HOMOSERINE DEHYDROGENASE"/>
    <property type="match status" value="1"/>
</dbReference>
<evidence type="ECO:0000256" key="9">
    <source>
        <dbReference type="ARBA" id="ARBA00023053"/>
    </source>
</evidence>
<dbReference type="InterPro" id="IPR016204">
    <property type="entry name" value="HDH"/>
</dbReference>
<dbReference type="SUPFAM" id="SSF51735">
    <property type="entry name" value="NAD(P)-binding Rossmann-fold domains"/>
    <property type="match status" value="1"/>
</dbReference>
<dbReference type="NCBIfam" id="NF004976">
    <property type="entry name" value="PRK06349.1"/>
    <property type="match status" value="1"/>
</dbReference>
<dbReference type="EMBL" id="RJQC01000003">
    <property type="protein sequence ID" value="RNM29819.1"/>
    <property type="molecule type" value="Genomic_DNA"/>
</dbReference>